<dbReference type="RefSeq" id="WP_085359506.1">
    <property type="nucleotide sequence ID" value="NZ_MTAB01000014.1"/>
</dbReference>
<comment type="pathway">
    <text evidence="1 15">Porphyrin-containing compound metabolism; siroheme biosynthesis; sirohydrochlorin from precorrin-2: step 1/1.</text>
</comment>
<keyword evidence="11 15" id="KW-0511">Multifunctional enzyme</keyword>
<dbReference type="SUPFAM" id="SSF53790">
    <property type="entry name" value="Tetrapyrrole methylase"/>
    <property type="match status" value="1"/>
</dbReference>
<accession>A0A1X3DIW5</accession>
<dbReference type="CDD" id="cd11642">
    <property type="entry name" value="SUMT"/>
    <property type="match status" value="1"/>
</dbReference>
<comment type="caution">
    <text evidence="20">The sequence shown here is derived from an EMBL/GenBank/DDBJ whole genome shotgun (WGS) entry which is preliminary data.</text>
</comment>
<comment type="pathway">
    <text evidence="15">Cofactor biosynthesis; adenosylcobalamin biosynthesis; sirohydrochlorin from precorrin-2: step 1/1.</text>
</comment>
<dbReference type="InterPro" id="IPR000878">
    <property type="entry name" value="4pyrrol_Mease"/>
</dbReference>
<dbReference type="GO" id="GO:0051266">
    <property type="term" value="F:sirohydrochlorin ferrochelatase activity"/>
    <property type="evidence" value="ECO:0007669"/>
    <property type="project" value="UniProtKB-EC"/>
</dbReference>
<keyword evidence="9 15" id="KW-0456">Lyase</keyword>
<dbReference type="Gene3D" id="1.10.8.210">
    <property type="entry name" value="Sirohaem synthase, dimerisation domain"/>
    <property type="match status" value="1"/>
</dbReference>
<dbReference type="NCBIfam" id="TIGR01470">
    <property type="entry name" value="cysG_Nterm"/>
    <property type="match status" value="1"/>
</dbReference>
<dbReference type="EC" id="4.99.1.4" evidence="15"/>
<evidence type="ECO:0000256" key="11">
    <source>
        <dbReference type="ARBA" id="ARBA00023268"/>
    </source>
</evidence>
<keyword evidence="15" id="KW-0597">Phosphoprotein</keyword>
<dbReference type="HAMAP" id="MF_01646">
    <property type="entry name" value="Siroheme_synth"/>
    <property type="match status" value="1"/>
</dbReference>
<feature type="region of interest" description="Precorrin-2 dehydrogenase / sirohydrochlorin ferrochelatase" evidence="15">
    <location>
        <begin position="1"/>
        <end position="203"/>
    </location>
</feature>
<dbReference type="NCBIfam" id="TIGR01469">
    <property type="entry name" value="cobA_cysG_Cterm"/>
    <property type="match status" value="1"/>
</dbReference>
<evidence type="ECO:0000256" key="2">
    <source>
        <dbReference type="ARBA" id="ARBA00005879"/>
    </source>
</evidence>
<comment type="similarity">
    <text evidence="15">In the N-terminal section; belongs to the precorrin-2 dehydrogenase / sirohydrochlorin ferrochelatase family.</text>
</comment>
<dbReference type="NCBIfam" id="NF007922">
    <property type="entry name" value="PRK10637.1"/>
    <property type="match status" value="1"/>
</dbReference>
<dbReference type="InterPro" id="IPR037115">
    <property type="entry name" value="Sirohaem_synt_dimer_dom_sf"/>
</dbReference>
<feature type="binding site" evidence="15">
    <location>
        <begin position="300"/>
        <end position="302"/>
    </location>
    <ligand>
        <name>S-adenosyl-L-methionine</name>
        <dbReference type="ChEBI" id="CHEBI:59789"/>
    </ligand>
</feature>
<sequence>MSHYPIFADLNRRPVLLVGAGHVAERKAESLIQAGAQVRVVAAALSPRFETWRQQNRIEWLGTSFQTAFLNGVFLVIAATDDAALNRSVFEAAEARGIFCNTVDTLDLCSFIVPAVIDRSPIKIAVSSGGTAPVLARYWRQAIETLVPLHTGTMAEIAGEWRSRVKQAVRTMPERRRFWENLFASRFSTFVAQGNRAAAEAELSAQLSNLDTPRGEVVLVGAGPGDAGLLTIHALQAIQAADVVLYDALVSDEILAMVRKDADKISIGKRAGAHHVQQEATNRLLVQYAREGKRVVRLKGGDPFVFGRGGEEAQVLAAAGIPYRIVPGITAALGATAYAGIPLTHRDCAQSALFITGHSRHDGSEPDWRTLALNHQTLVVYMGTLKAADITAKLIEYGRSADTPVAIVSNGTLAHQSVQTGRLKDLPHMAEQAPRPALMVIGEVVALRQELKWFADNERFCQAVQIRAA</sequence>
<feature type="modified residue" description="Phosphoserine" evidence="15">
    <location>
        <position position="128"/>
    </location>
</feature>
<comment type="function">
    <text evidence="15">Multifunctional enzyme that catalyzes the SAM-dependent methylations of uroporphyrinogen III at position C-2 and C-7 to form precorrin-2 via precorrin-1. Then it catalyzes the NAD-dependent ring dehydrogenation of precorrin-2 to yield sirohydrochlorin. Finally, it catalyzes the ferrochelation of sirohydrochlorin to yield siroheme.</text>
</comment>
<comment type="similarity">
    <text evidence="2 17">Belongs to the precorrin methyltransferase family.</text>
</comment>
<dbReference type="GO" id="GO:0051287">
    <property type="term" value="F:NAD binding"/>
    <property type="evidence" value="ECO:0007669"/>
    <property type="project" value="InterPro"/>
</dbReference>
<evidence type="ECO:0000256" key="6">
    <source>
        <dbReference type="ARBA" id="ARBA00022691"/>
    </source>
</evidence>
<evidence type="ECO:0000256" key="17">
    <source>
        <dbReference type="RuleBase" id="RU003960"/>
    </source>
</evidence>
<evidence type="ECO:0000259" key="18">
    <source>
        <dbReference type="Pfam" id="PF00590"/>
    </source>
</evidence>
<dbReference type="EMBL" id="MTAB01000014">
    <property type="protein sequence ID" value="OSI20832.1"/>
    <property type="molecule type" value="Genomic_DNA"/>
</dbReference>
<evidence type="ECO:0000256" key="1">
    <source>
        <dbReference type="ARBA" id="ARBA00005010"/>
    </source>
</evidence>
<organism evidence="20 21">
    <name type="scientific">Neisseria dumasiana</name>
    <dbReference type="NCBI Taxonomy" id="1931275"/>
    <lineage>
        <taxon>Bacteria</taxon>
        <taxon>Pseudomonadati</taxon>
        <taxon>Pseudomonadota</taxon>
        <taxon>Betaproteobacteria</taxon>
        <taxon>Neisseriales</taxon>
        <taxon>Neisseriaceae</taxon>
        <taxon>Neisseria</taxon>
    </lineage>
</organism>
<evidence type="ECO:0000259" key="19">
    <source>
        <dbReference type="Pfam" id="PF10414"/>
    </source>
</evidence>
<dbReference type="InterPro" id="IPR014777">
    <property type="entry name" value="4pyrrole_Mease_sub1"/>
</dbReference>
<dbReference type="GO" id="GO:0043115">
    <property type="term" value="F:precorrin-2 dehydrogenase activity"/>
    <property type="evidence" value="ECO:0007669"/>
    <property type="project" value="UniProtKB-UniRule"/>
</dbReference>
<keyword evidence="8 15" id="KW-0520">NAD</keyword>
<evidence type="ECO:0000256" key="4">
    <source>
        <dbReference type="ARBA" id="ARBA00022603"/>
    </source>
</evidence>
<evidence type="ECO:0000256" key="8">
    <source>
        <dbReference type="ARBA" id="ARBA00023027"/>
    </source>
</evidence>
<dbReference type="GO" id="GO:0009236">
    <property type="term" value="P:cobalamin biosynthetic process"/>
    <property type="evidence" value="ECO:0007669"/>
    <property type="project" value="UniProtKB-UniRule"/>
</dbReference>
<dbReference type="InterPro" id="IPR014776">
    <property type="entry name" value="4pyrrole_Mease_sub2"/>
</dbReference>
<feature type="active site" description="Proton acceptor" evidence="15 16">
    <location>
        <position position="247"/>
    </location>
</feature>
<dbReference type="SUPFAM" id="SSF75615">
    <property type="entry name" value="Siroheme synthase middle domains-like"/>
    <property type="match status" value="1"/>
</dbReference>
<keyword evidence="6 15" id="KW-0949">S-adenosyl-L-methionine</keyword>
<dbReference type="Proteomes" id="UP000193303">
    <property type="component" value="Unassembled WGS sequence"/>
</dbReference>
<keyword evidence="5 15" id="KW-0808">Transferase</keyword>
<dbReference type="GO" id="GO:0004851">
    <property type="term" value="F:uroporphyrin-III C-methyltransferase activity"/>
    <property type="evidence" value="ECO:0007669"/>
    <property type="project" value="UniProtKB-UniRule"/>
</dbReference>
<evidence type="ECO:0000256" key="5">
    <source>
        <dbReference type="ARBA" id="ARBA00022679"/>
    </source>
</evidence>
<evidence type="ECO:0000256" key="10">
    <source>
        <dbReference type="ARBA" id="ARBA00023244"/>
    </source>
</evidence>
<dbReference type="PIRSF" id="PIRSF036426">
    <property type="entry name" value="Sirohaem_synth"/>
    <property type="match status" value="1"/>
</dbReference>
<dbReference type="InterPro" id="IPR036291">
    <property type="entry name" value="NAD(P)-bd_dom_sf"/>
</dbReference>
<feature type="binding site" evidence="15">
    <location>
        <position position="411"/>
    </location>
    <ligand>
        <name>S-adenosyl-L-methionine</name>
        <dbReference type="ChEBI" id="CHEBI:59789"/>
    </ligand>
</feature>
<dbReference type="GO" id="GO:0032259">
    <property type="term" value="P:methylation"/>
    <property type="evidence" value="ECO:0007669"/>
    <property type="project" value="UniProtKB-KW"/>
</dbReference>
<evidence type="ECO:0000256" key="12">
    <source>
        <dbReference type="ARBA" id="ARBA00025705"/>
    </source>
</evidence>
<dbReference type="Pfam" id="PF13241">
    <property type="entry name" value="NAD_binding_7"/>
    <property type="match status" value="1"/>
</dbReference>
<dbReference type="STRING" id="1931275.BV914_11155"/>
<protein>
    <recommendedName>
        <fullName evidence="15">Siroheme synthase</fullName>
    </recommendedName>
    <domain>
        <recommendedName>
            <fullName evidence="15">Uroporphyrinogen-III C-methyltransferase</fullName>
            <shortName evidence="15">Urogen III methylase</shortName>
            <ecNumber evidence="15">2.1.1.107</ecNumber>
        </recommendedName>
        <alternativeName>
            <fullName evidence="15">SUMT</fullName>
        </alternativeName>
        <alternativeName>
            <fullName evidence="15">Uroporphyrinogen III methylase</fullName>
            <shortName evidence="15">UROM</shortName>
        </alternativeName>
    </domain>
    <domain>
        <recommendedName>
            <fullName evidence="15">Precorrin-2 dehydrogenase</fullName>
            <ecNumber evidence="15">1.3.1.76</ecNumber>
        </recommendedName>
    </domain>
    <domain>
        <recommendedName>
            <fullName evidence="15">Sirohydrochlorin ferrochelatase</fullName>
            <ecNumber evidence="15">4.99.1.4</ecNumber>
        </recommendedName>
    </domain>
</protein>
<dbReference type="Gene3D" id="3.40.1010.10">
    <property type="entry name" value="Cobalt-precorrin-4 Transmethylase, Domain 1"/>
    <property type="match status" value="1"/>
</dbReference>
<dbReference type="Gene3D" id="3.40.50.720">
    <property type="entry name" value="NAD(P)-binding Rossmann-like Domain"/>
    <property type="match status" value="1"/>
</dbReference>
<dbReference type="AlphaFoldDB" id="A0A1X3DIW5"/>
<evidence type="ECO:0000256" key="3">
    <source>
        <dbReference type="ARBA" id="ARBA00022573"/>
    </source>
</evidence>
<feature type="binding site" evidence="15">
    <location>
        <begin position="330"/>
        <end position="331"/>
    </location>
    <ligand>
        <name>S-adenosyl-L-methionine</name>
        <dbReference type="ChEBI" id="CHEBI:59789"/>
    </ligand>
</feature>
<feature type="binding site" evidence="15">
    <location>
        <position position="382"/>
    </location>
    <ligand>
        <name>S-adenosyl-L-methionine</name>
        <dbReference type="ChEBI" id="CHEBI:59789"/>
    </ligand>
</feature>
<feature type="domain" description="Tetrapyrrole methylase" evidence="18">
    <location>
        <begin position="217"/>
        <end position="426"/>
    </location>
</feature>
<dbReference type="InterPro" id="IPR003043">
    <property type="entry name" value="Uropor_MeTrfase_CS"/>
</dbReference>
<comment type="pathway">
    <text evidence="12 15">Porphyrin-containing compound metabolism; siroheme biosynthesis; precorrin-2 from uroporphyrinogen III: step 1/1.</text>
</comment>
<dbReference type="SUPFAM" id="SSF51735">
    <property type="entry name" value="NAD(P)-binding Rossmann-fold domains"/>
    <property type="match status" value="1"/>
</dbReference>
<keyword evidence="4 15" id="KW-0489">Methyltransferase</keyword>
<dbReference type="OrthoDB" id="9815856at2"/>
<dbReference type="Gene3D" id="3.30.950.10">
    <property type="entry name" value="Methyltransferase, Cobalt-precorrin-4 Transmethylase, Domain 2"/>
    <property type="match status" value="1"/>
</dbReference>
<evidence type="ECO:0000256" key="7">
    <source>
        <dbReference type="ARBA" id="ARBA00023002"/>
    </source>
</evidence>
<dbReference type="FunFam" id="3.30.950.10:FF:000001">
    <property type="entry name" value="Siroheme synthase"/>
    <property type="match status" value="1"/>
</dbReference>
<feature type="region of interest" description="Uroporphyrinogen-III C-methyltransferase" evidence="15">
    <location>
        <begin position="215"/>
        <end position="469"/>
    </location>
</feature>
<feature type="binding site" evidence="15">
    <location>
        <begin position="43"/>
        <end position="44"/>
    </location>
    <ligand>
        <name>NAD(+)</name>
        <dbReference type="ChEBI" id="CHEBI:57540"/>
    </ligand>
</feature>
<comment type="similarity">
    <text evidence="15">In the C-terminal section; belongs to the precorrin methyltransferase family.</text>
</comment>
<dbReference type="InterPro" id="IPR019478">
    <property type="entry name" value="Sirohaem_synthase_dimer_dom"/>
</dbReference>
<feature type="active site" description="Proton donor" evidence="15 16">
    <location>
        <position position="269"/>
    </location>
</feature>
<dbReference type="PANTHER" id="PTHR45790">
    <property type="entry name" value="SIROHEME SYNTHASE-RELATED"/>
    <property type="match status" value="1"/>
</dbReference>
<dbReference type="Pfam" id="PF00590">
    <property type="entry name" value="TP_methylase"/>
    <property type="match status" value="1"/>
</dbReference>
<dbReference type="EC" id="2.1.1.107" evidence="15"/>
<keyword evidence="10 15" id="KW-0627">Porphyrin biosynthesis</keyword>
<evidence type="ECO:0000256" key="9">
    <source>
        <dbReference type="ARBA" id="ARBA00023239"/>
    </source>
</evidence>
<dbReference type="Gene3D" id="3.30.160.110">
    <property type="entry name" value="Siroheme synthase, domain 2"/>
    <property type="match status" value="1"/>
</dbReference>
<dbReference type="UniPathway" id="UPA00148">
    <property type="reaction ID" value="UER00211"/>
</dbReference>
<evidence type="ECO:0000313" key="20">
    <source>
        <dbReference type="EMBL" id="OSI20832.1"/>
    </source>
</evidence>
<name>A0A1X3DIW5_9NEIS</name>
<feature type="domain" description="Sirohaem synthase dimerisation" evidence="19">
    <location>
        <begin position="150"/>
        <end position="207"/>
    </location>
</feature>
<dbReference type="InterPro" id="IPR006366">
    <property type="entry name" value="CobA/CysG_C"/>
</dbReference>
<evidence type="ECO:0000256" key="13">
    <source>
        <dbReference type="ARBA" id="ARBA00047561"/>
    </source>
</evidence>
<evidence type="ECO:0000256" key="14">
    <source>
        <dbReference type="ARBA" id="ARBA00060548"/>
    </source>
</evidence>
<dbReference type="InterPro" id="IPR035996">
    <property type="entry name" value="4pyrrol_Methylase_sf"/>
</dbReference>
<evidence type="ECO:0000256" key="15">
    <source>
        <dbReference type="HAMAP-Rule" id="MF_01646"/>
    </source>
</evidence>
<dbReference type="FunFam" id="3.40.1010.10:FF:000001">
    <property type="entry name" value="Siroheme synthase"/>
    <property type="match status" value="1"/>
</dbReference>
<comment type="catalytic activity">
    <reaction evidence="15">
        <text>siroheme + 2 H(+) = sirohydrochlorin + Fe(2+)</text>
        <dbReference type="Rhea" id="RHEA:24360"/>
        <dbReference type="ChEBI" id="CHEBI:15378"/>
        <dbReference type="ChEBI" id="CHEBI:29033"/>
        <dbReference type="ChEBI" id="CHEBI:58351"/>
        <dbReference type="ChEBI" id="CHEBI:60052"/>
        <dbReference type="EC" id="4.99.1.4"/>
    </reaction>
</comment>
<gene>
    <name evidence="15" type="primary">cysG</name>
    <name evidence="20" type="ORF">BV912_07295</name>
</gene>
<comment type="catalytic activity">
    <reaction evidence="13 15">
        <text>precorrin-2 + NAD(+) = sirohydrochlorin + NADH + 2 H(+)</text>
        <dbReference type="Rhea" id="RHEA:15613"/>
        <dbReference type="ChEBI" id="CHEBI:15378"/>
        <dbReference type="ChEBI" id="CHEBI:57540"/>
        <dbReference type="ChEBI" id="CHEBI:57945"/>
        <dbReference type="ChEBI" id="CHEBI:58351"/>
        <dbReference type="ChEBI" id="CHEBI:58827"/>
        <dbReference type="EC" id="1.3.1.76"/>
    </reaction>
</comment>
<keyword evidence="7 15" id="KW-0560">Oxidoreductase</keyword>
<keyword evidence="3 15" id="KW-0169">Cobalamin biosynthesis</keyword>
<dbReference type="PROSITE" id="PS00840">
    <property type="entry name" value="SUMT_2"/>
    <property type="match status" value="1"/>
</dbReference>
<dbReference type="EC" id="1.3.1.76" evidence="15"/>
<comment type="pathway">
    <text evidence="14 15">Cofactor biosynthesis; adenosylcobalamin biosynthesis; precorrin-2 from uroporphyrinogen III: step 1/1.</text>
</comment>
<reference evidence="21" key="1">
    <citation type="submission" date="2017-01" db="EMBL/GenBank/DDBJ databases">
        <authorList>
            <person name="Mah S.A."/>
            <person name="Swanson W.J."/>
            <person name="Moy G.W."/>
            <person name="Vacquier V.D."/>
        </authorList>
    </citation>
    <scope>NUCLEOTIDE SEQUENCE [LARGE SCALE GENOMIC DNA]</scope>
    <source>
        <strain evidence="21">124861</strain>
    </source>
</reference>
<feature type="binding site" evidence="15">
    <location>
        <begin position="22"/>
        <end position="23"/>
    </location>
    <ligand>
        <name>NAD(+)</name>
        <dbReference type="ChEBI" id="CHEBI:57540"/>
    </ligand>
</feature>
<feature type="binding site" evidence="15">
    <location>
        <position position="305"/>
    </location>
    <ligand>
        <name>S-adenosyl-L-methionine</name>
        <dbReference type="ChEBI" id="CHEBI:59789"/>
    </ligand>
</feature>
<feature type="binding site" evidence="15">
    <location>
        <position position="224"/>
    </location>
    <ligand>
        <name>S-adenosyl-L-methionine</name>
        <dbReference type="ChEBI" id="CHEBI:59789"/>
    </ligand>
</feature>
<dbReference type="PANTHER" id="PTHR45790:SF1">
    <property type="entry name" value="SIROHEME SYNTHASE"/>
    <property type="match status" value="1"/>
</dbReference>
<dbReference type="InterPro" id="IPR012409">
    <property type="entry name" value="Sirohaem_synth"/>
</dbReference>
<dbReference type="PROSITE" id="PS00839">
    <property type="entry name" value="SUMT_1"/>
    <property type="match status" value="1"/>
</dbReference>
<dbReference type="InterPro" id="IPR050161">
    <property type="entry name" value="Siro_Cobalamin_biosynth"/>
</dbReference>
<evidence type="ECO:0000256" key="16">
    <source>
        <dbReference type="PIRSR" id="PIRSR036426-1"/>
    </source>
</evidence>
<comment type="pathway">
    <text evidence="15">Porphyrin-containing compound metabolism; siroheme biosynthesis; siroheme from sirohydrochlorin: step 1/1.</text>
</comment>
<dbReference type="UniPathway" id="UPA00262">
    <property type="reaction ID" value="UER00211"/>
</dbReference>
<evidence type="ECO:0000313" key="21">
    <source>
        <dbReference type="Proteomes" id="UP000193303"/>
    </source>
</evidence>
<dbReference type="NCBIfam" id="NF004790">
    <property type="entry name" value="PRK06136.1"/>
    <property type="match status" value="1"/>
</dbReference>
<comment type="catalytic activity">
    <reaction evidence="15">
        <text>uroporphyrinogen III + 2 S-adenosyl-L-methionine = precorrin-2 + 2 S-adenosyl-L-homocysteine + H(+)</text>
        <dbReference type="Rhea" id="RHEA:32459"/>
        <dbReference type="ChEBI" id="CHEBI:15378"/>
        <dbReference type="ChEBI" id="CHEBI:57308"/>
        <dbReference type="ChEBI" id="CHEBI:57856"/>
        <dbReference type="ChEBI" id="CHEBI:58827"/>
        <dbReference type="ChEBI" id="CHEBI:59789"/>
        <dbReference type="EC" id="2.1.1.107"/>
    </reaction>
</comment>
<dbReference type="Pfam" id="PF10414">
    <property type="entry name" value="CysG_dimeriser"/>
    <property type="match status" value="1"/>
</dbReference>
<dbReference type="InterPro" id="IPR006367">
    <property type="entry name" value="Sirohaem_synthase_N"/>
</dbReference>
<dbReference type="GO" id="GO:0019354">
    <property type="term" value="P:siroheme biosynthetic process"/>
    <property type="evidence" value="ECO:0007669"/>
    <property type="project" value="UniProtKB-UniRule"/>
</dbReference>
<proteinExistence type="inferred from homology"/>